<dbReference type="OrthoDB" id="24360at2"/>
<feature type="coiled-coil region" evidence="7">
    <location>
        <begin position="57"/>
        <end position="93"/>
    </location>
</feature>
<comment type="function">
    <text evidence="1">This subunit might be involved in maturation of a crRNA intermediate to its mature form.</text>
</comment>
<evidence type="ECO:0000256" key="3">
    <source>
        <dbReference type="ARBA" id="ARBA00016113"/>
    </source>
</evidence>
<evidence type="ECO:0000313" key="11">
    <source>
        <dbReference type="Proteomes" id="UP000004095"/>
    </source>
</evidence>
<dbReference type="RefSeq" id="WP_002702330.1">
    <property type="nucleotide sequence ID" value="NZ_AAWS01000044.1"/>
</dbReference>
<evidence type="ECO:0000256" key="8">
    <source>
        <dbReference type="SAM" id="MobiDB-lite"/>
    </source>
</evidence>
<evidence type="ECO:0000313" key="10">
    <source>
        <dbReference type="EMBL" id="EAY25756.1"/>
    </source>
</evidence>
<evidence type="ECO:0000256" key="2">
    <source>
        <dbReference type="ARBA" id="ARBA00006680"/>
    </source>
</evidence>
<evidence type="ECO:0000259" key="9">
    <source>
        <dbReference type="Pfam" id="PF03787"/>
    </source>
</evidence>
<feature type="domain" description="CRISPR type III-associated protein" evidence="9">
    <location>
        <begin position="4"/>
        <end position="173"/>
    </location>
</feature>
<dbReference type="Pfam" id="PF03787">
    <property type="entry name" value="RAMPs"/>
    <property type="match status" value="1"/>
</dbReference>
<dbReference type="InterPro" id="IPR010173">
    <property type="entry name" value="CRISPR-assoc_Csm5"/>
</dbReference>
<name>A1ZVA0_MICM2</name>
<dbReference type="eggNOG" id="COG1332">
    <property type="taxonomic scope" value="Bacteria"/>
</dbReference>
<feature type="region of interest" description="Disordered" evidence="8">
    <location>
        <begin position="456"/>
        <end position="480"/>
    </location>
</feature>
<dbReference type="PANTHER" id="PTHR38007">
    <property type="entry name" value="CRISPR SYSTEM CMS PROTEIN CSM5"/>
    <property type="match status" value="1"/>
</dbReference>
<keyword evidence="7" id="KW-0175">Coiled coil</keyword>
<dbReference type="Proteomes" id="UP000004095">
    <property type="component" value="Unassembled WGS sequence"/>
</dbReference>
<proteinExistence type="inferred from homology"/>
<evidence type="ECO:0000256" key="6">
    <source>
        <dbReference type="ARBA" id="ARBA00031720"/>
    </source>
</evidence>
<evidence type="ECO:0000256" key="5">
    <source>
        <dbReference type="ARBA" id="ARBA00023118"/>
    </source>
</evidence>
<dbReference type="GO" id="GO:0051607">
    <property type="term" value="P:defense response to virus"/>
    <property type="evidence" value="ECO:0007669"/>
    <property type="project" value="UniProtKB-KW"/>
</dbReference>
<evidence type="ECO:0000256" key="1">
    <source>
        <dbReference type="ARBA" id="ARBA00003088"/>
    </source>
</evidence>
<dbReference type="EMBL" id="AAWS01000044">
    <property type="protein sequence ID" value="EAY25756.1"/>
    <property type="molecule type" value="Genomic_DNA"/>
</dbReference>
<protein>
    <recommendedName>
        <fullName evidence="3">CRISPR system Cms protein Csm5</fullName>
    </recommendedName>
    <alternativeName>
        <fullName evidence="6">CRISPR type III A-associated protein Csm5</fullName>
    </alternativeName>
</protein>
<dbReference type="NCBIfam" id="TIGR01899">
    <property type="entry name" value="cas_TM1807_csm5"/>
    <property type="match status" value="1"/>
</dbReference>
<accession>A1ZVA0</accession>
<keyword evidence="4" id="KW-0694">RNA-binding</keyword>
<dbReference type="InterPro" id="IPR005537">
    <property type="entry name" value="RAMP_III_fam"/>
</dbReference>
<dbReference type="AlphaFoldDB" id="A1ZVA0"/>
<reference evidence="10 11" key="1">
    <citation type="submission" date="2007-01" db="EMBL/GenBank/DDBJ databases">
        <authorList>
            <person name="Haygood M."/>
            <person name="Podell S."/>
            <person name="Anderson C."/>
            <person name="Hopkinson B."/>
            <person name="Roe K."/>
            <person name="Barbeau K."/>
            <person name="Gaasterland T."/>
            <person name="Ferriera S."/>
            <person name="Johnson J."/>
            <person name="Kravitz S."/>
            <person name="Beeson K."/>
            <person name="Sutton G."/>
            <person name="Rogers Y.-H."/>
            <person name="Friedman R."/>
            <person name="Frazier M."/>
            <person name="Venter J.C."/>
        </authorList>
    </citation>
    <scope>NUCLEOTIDE SEQUENCE [LARGE SCALE GENOMIC DNA]</scope>
    <source>
        <strain evidence="10 11">ATCC 23134</strain>
    </source>
</reference>
<dbReference type="PANTHER" id="PTHR38007:SF1">
    <property type="entry name" value="CRISPR SYSTEM CMS PROTEIN CSM5"/>
    <property type="match status" value="1"/>
</dbReference>
<evidence type="ECO:0000256" key="4">
    <source>
        <dbReference type="ARBA" id="ARBA00022884"/>
    </source>
</evidence>
<keyword evidence="5" id="KW-0051">Antiviral defense</keyword>
<keyword evidence="11" id="KW-1185">Reference proteome</keyword>
<gene>
    <name evidence="10" type="ORF">M23134_04930</name>
</gene>
<organism evidence="10 11">
    <name type="scientific">Microscilla marina ATCC 23134</name>
    <dbReference type="NCBI Taxonomy" id="313606"/>
    <lineage>
        <taxon>Bacteria</taxon>
        <taxon>Pseudomonadati</taxon>
        <taxon>Bacteroidota</taxon>
        <taxon>Cytophagia</taxon>
        <taxon>Cytophagales</taxon>
        <taxon>Microscillaceae</taxon>
        <taxon>Microscilla</taxon>
    </lineage>
</organism>
<comment type="caution">
    <text evidence="10">The sequence shown here is derived from an EMBL/GenBank/DDBJ whole genome shotgun (WGS) entry which is preliminary data.</text>
</comment>
<evidence type="ECO:0000256" key="7">
    <source>
        <dbReference type="SAM" id="Coils"/>
    </source>
</evidence>
<dbReference type="GO" id="GO:0003723">
    <property type="term" value="F:RNA binding"/>
    <property type="evidence" value="ECO:0007669"/>
    <property type="project" value="UniProtKB-KW"/>
</dbReference>
<sequence length="608" mass="69934">MKLTLKTLTPLHIGNGEELSALDYVLHQRTYYRVSQYQFLEFIKNDEALVEAYAKWIDQTTRELDDLQDRKNREHDKNRKRDYNQQLSHLRKQFSLLSFMQIQGKEQELLEFLKRPEVLKTKLGESPKQQIRGHIKTANREFYVPGTSLKGAIRTALLYKYLENHQPNTFLSGLMQRKTAEARRNSRETKKISKNFADELEQRAFYCAGEVLRKKDGKIDKRLKHDDEKFDLLKLLLIADGRLPQPRWQVGNVNLYLVTKVRDRRTRKLELKADQQTQAPSIEYITANQTIESQLDFNIDFLWNLNQSGKLKTDDKTSWVEVTQGGETIRQWVGIREKAQQLFGIDLATLTEANKEATKTQVLTYIFESIQAMSTAQLKADNDWFAHFEQHDNTRNYDAYSKKMQQGRQALAHQGAMMRAGFGAGYNSTTEVLYLLSNDELKDAFRQMMQQFLIGDAPGAQNKRKKPGEMYEPNPDRFPKSRRMLTQKDVIAPLGWLALYPEGVEVSSLAIAAGIGEAPTKKVTENEGATAAYFKGTLNPKKRPEMDAVVTKTGTPNEVEVWVREDYKPTIKLDGYRSAIDEGKVLVVSVGVNKKKKVTQVSFVRFKG</sequence>
<comment type="similarity">
    <text evidence="2">Belongs to the CRISPR-associated Csm5 family.</text>
</comment>